<dbReference type="NCBIfam" id="TIGR00125">
    <property type="entry name" value="cyt_tran_rel"/>
    <property type="match status" value="1"/>
</dbReference>
<comment type="caution">
    <text evidence="9">The sequence shown here is derived from an EMBL/GenBank/DDBJ whole genome shotgun (WGS) entry which is preliminary data.</text>
</comment>
<dbReference type="PANTHER" id="PTHR43793:SF2">
    <property type="entry name" value="BIFUNCTIONAL PROTEIN HLDE"/>
    <property type="match status" value="1"/>
</dbReference>
<comment type="catalytic activity">
    <reaction evidence="7">
        <text>D-glycero-beta-D-manno-heptose 1-phosphate + ATP + H(+) = ADP-D-glycero-beta-D-manno-heptose + diphosphate</text>
        <dbReference type="Rhea" id="RHEA:27465"/>
        <dbReference type="ChEBI" id="CHEBI:15378"/>
        <dbReference type="ChEBI" id="CHEBI:30616"/>
        <dbReference type="ChEBI" id="CHEBI:33019"/>
        <dbReference type="ChEBI" id="CHEBI:59967"/>
        <dbReference type="ChEBI" id="CHEBI:61593"/>
        <dbReference type="EC" id="2.7.7.70"/>
    </reaction>
</comment>
<dbReference type="NCBIfam" id="TIGR02199">
    <property type="entry name" value="rfaE_dom_II"/>
    <property type="match status" value="1"/>
</dbReference>
<dbReference type="InterPro" id="IPR004821">
    <property type="entry name" value="Cyt_trans-like"/>
</dbReference>
<evidence type="ECO:0000256" key="4">
    <source>
        <dbReference type="ARBA" id="ARBA00022741"/>
    </source>
</evidence>
<dbReference type="EC" id="2.7.7.70" evidence="1"/>
<evidence type="ECO:0000256" key="3">
    <source>
        <dbReference type="ARBA" id="ARBA00022695"/>
    </source>
</evidence>
<evidence type="ECO:0000256" key="5">
    <source>
        <dbReference type="ARBA" id="ARBA00022840"/>
    </source>
</evidence>
<evidence type="ECO:0000256" key="2">
    <source>
        <dbReference type="ARBA" id="ARBA00022679"/>
    </source>
</evidence>
<keyword evidence="4" id="KW-0547">Nucleotide-binding</keyword>
<proteinExistence type="predicted"/>
<keyword evidence="6" id="KW-0119">Carbohydrate metabolism</keyword>
<dbReference type="Proteomes" id="UP001500655">
    <property type="component" value="Unassembled WGS sequence"/>
</dbReference>
<keyword evidence="10" id="KW-1185">Reference proteome</keyword>
<dbReference type="RefSeq" id="WP_425560688.1">
    <property type="nucleotide sequence ID" value="NZ_BAAALS010000007.1"/>
</dbReference>
<dbReference type="SUPFAM" id="SSF52374">
    <property type="entry name" value="Nucleotidylyl transferase"/>
    <property type="match status" value="1"/>
</dbReference>
<dbReference type="InterPro" id="IPR011914">
    <property type="entry name" value="RfaE_dom_II"/>
</dbReference>
<evidence type="ECO:0000256" key="7">
    <source>
        <dbReference type="ARBA" id="ARBA00047428"/>
    </source>
</evidence>
<dbReference type="InterPro" id="IPR050385">
    <property type="entry name" value="Archaeal_FAD_synthase"/>
</dbReference>
<protein>
    <recommendedName>
        <fullName evidence="1">D-glycero-beta-D-manno-heptose 1-phosphate adenylyltransferase</fullName>
        <ecNumber evidence="1">2.7.7.70</ecNumber>
    </recommendedName>
</protein>
<evidence type="ECO:0000313" key="10">
    <source>
        <dbReference type="Proteomes" id="UP001500655"/>
    </source>
</evidence>
<name>A0ABP4W9Y9_9ACTN</name>
<reference evidence="10" key="1">
    <citation type="journal article" date="2019" name="Int. J. Syst. Evol. Microbiol.">
        <title>The Global Catalogue of Microorganisms (GCM) 10K type strain sequencing project: providing services to taxonomists for standard genome sequencing and annotation.</title>
        <authorList>
            <consortium name="The Broad Institute Genomics Platform"/>
            <consortium name="The Broad Institute Genome Sequencing Center for Infectious Disease"/>
            <person name="Wu L."/>
            <person name="Ma J."/>
        </authorList>
    </citation>
    <scope>NUCLEOTIDE SEQUENCE [LARGE SCALE GENOMIC DNA]</scope>
    <source>
        <strain evidence="10">JCM 13249</strain>
    </source>
</reference>
<sequence>MRTVVLTNGCFDILHVGHVIYLQQARELGDWLIVGLNSDASVRALKGPARPINPQDDRATVLSALSCVDEVVIFDELTPERLIRDIRPDIYVKGGDYTEANLPERDLVTTLGGVVRCLEHVPGRSTSALVAQMSNSGRTWQETRRISE</sequence>
<accession>A0ABP4W9Y9</accession>
<keyword evidence="5" id="KW-0067">ATP-binding</keyword>
<feature type="domain" description="Cytidyltransferase-like" evidence="8">
    <location>
        <begin position="6"/>
        <end position="107"/>
    </location>
</feature>
<keyword evidence="3" id="KW-0548">Nucleotidyltransferase</keyword>
<evidence type="ECO:0000256" key="6">
    <source>
        <dbReference type="ARBA" id="ARBA00023277"/>
    </source>
</evidence>
<evidence type="ECO:0000259" key="8">
    <source>
        <dbReference type="Pfam" id="PF01467"/>
    </source>
</evidence>
<organism evidence="9 10">
    <name type="scientific">Luedemannella helvata</name>
    <dbReference type="NCBI Taxonomy" id="349315"/>
    <lineage>
        <taxon>Bacteria</taxon>
        <taxon>Bacillati</taxon>
        <taxon>Actinomycetota</taxon>
        <taxon>Actinomycetes</taxon>
        <taxon>Micromonosporales</taxon>
        <taxon>Micromonosporaceae</taxon>
        <taxon>Luedemannella</taxon>
    </lineage>
</organism>
<evidence type="ECO:0000313" key="9">
    <source>
        <dbReference type="EMBL" id="GAA1747312.1"/>
    </source>
</evidence>
<keyword evidence="2" id="KW-0808">Transferase</keyword>
<dbReference type="PANTHER" id="PTHR43793">
    <property type="entry name" value="FAD SYNTHASE"/>
    <property type="match status" value="1"/>
</dbReference>
<dbReference type="Gene3D" id="3.40.50.620">
    <property type="entry name" value="HUPs"/>
    <property type="match status" value="1"/>
</dbReference>
<evidence type="ECO:0000256" key="1">
    <source>
        <dbReference type="ARBA" id="ARBA00012519"/>
    </source>
</evidence>
<gene>
    <name evidence="9" type="ORF">GCM10009681_18130</name>
</gene>
<dbReference type="Pfam" id="PF01467">
    <property type="entry name" value="CTP_transf_like"/>
    <property type="match status" value="1"/>
</dbReference>
<dbReference type="InterPro" id="IPR014729">
    <property type="entry name" value="Rossmann-like_a/b/a_fold"/>
</dbReference>
<dbReference type="EMBL" id="BAAALS010000007">
    <property type="protein sequence ID" value="GAA1747312.1"/>
    <property type="molecule type" value="Genomic_DNA"/>
</dbReference>